<dbReference type="AlphaFoldDB" id="A0A5C6S1V5"/>
<dbReference type="OrthoDB" id="6120799at2"/>
<comment type="caution">
    <text evidence="1">The sequence shown here is derived from an EMBL/GenBank/DDBJ whole genome shotgun (WGS) entry which is preliminary data.</text>
</comment>
<proteinExistence type="predicted"/>
<sequence>MTNNNSKMKMIPASFLEKAMSYPAYRQMTDERFAQGKTTGENHSEAMLQYTKISIARMARLDKTARLLPEALAIVAEIDRPMTWLALTEAWCGDAGQIIPVLAKLAGQNPNISLRLLLRDENLELMDAFLTNGGRSIPKIILLDSESRRVLGDWGPRPEEVQQMLLQRRPAIAELNDEAERKAQMQELVKDVQKWYARDKTRSIQLEFAAALSAAMALQE</sequence>
<dbReference type="EMBL" id="VOOR01000004">
    <property type="protein sequence ID" value="TXB68424.1"/>
    <property type="molecule type" value="Genomic_DNA"/>
</dbReference>
<name>A0A5C6S1V5_9BACT</name>
<dbReference type="InterPro" id="IPR036249">
    <property type="entry name" value="Thioredoxin-like_sf"/>
</dbReference>
<reference evidence="1 2" key="1">
    <citation type="submission" date="2019-08" db="EMBL/GenBank/DDBJ databases">
        <title>Genome of Phaeodactylibacter luteus.</title>
        <authorList>
            <person name="Bowman J.P."/>
        </authorList>
    </citation>
    <scope>NUCLEOTIDE SEQUENCE [LARGE SCALE GENOMIC DNA]</scope>
    <source>
        <strain evidence="1 2">KCTC 42180</strain>
    </source>
</reference>
<evidence type="ECO:0000313" key="2">
    <source>
        <dbReference type="Proteomes" id="UP000321580"/>
    </source>
</evidence>
<keyword evidence="2" id="KW-1185">Reference proteome</keyword>
<organism evidence="1 2">
    <name type="scientific">Phaeodactylibacter luteus</name>
    <dbReference type="NCBI Taxonomy" id="1564516"/>
    <lineage>
        <taxon>Bacteria</taxon>
        <taxon>Pseudomonadati</taxon>
        <taxon>Bacteroidota</taxon>
        <taxon>Saprospiria</taxon>
        <taxon>Saprospirales</taxon>
        <taxon>Haliscomenobacteraceae</taxon>
        <taxon>Phaeodactylibacter</taxon>
    </lineage>
</organism>
<dbReference type="SUPFAM" id="SSF52833">
    <property type="entry name" value="Thioredoxin-like"/>
    <property type="match status" value="1"/>
</dbReference>
<accession>A0A5C6S1V5</accession>
<dbReference type="Gene3D" id="3.40.30.10">
    <property type="entry name" value="Glutaredoxin"/>
    <property type="match status" value="1"/>
</dbReference>
<evidence type="ECO:0000313" key="1">
    <source>
        <dbReference type="EMBL" id="TXB68424.1"/>
    </source>
</evidence>
<protein>
    <submittedName>
        <fullName evidence="1">Thioredoxin family protein</fullName>
    </submittedName>
</protein>
<gene>
    <name evidence="1" type="ORF">FRY97_03170</name>
</gene>
<dbReference type="Pfam" id="PF14595">
    <property type="entry name" value="Thioredoxin_9"/>
    <property type="match status" value="1"/>
</dbReference>
<dbReference type="Proteomes" id="UP000321580">
    <property type="component" value="Unassembled WGS sequence"/>
</dbReference>